<dbReference type="AlphaFoldDB" id="A0A0F8YJ15"/>
<evidence type="ECO:0000313" key="1">
    <source>
        <dbReference type="EMBL" id="KKK81368.1"/>
    </source>
</evidence>
<protein>
    <submittedName>
        <fullName evidence="1">Uncharacterized protein</fullName>
    </submittedName>
</protein>
<feature type="non-terminal residue" evidence="1">
    <location>
        <position position="23"/>
    </location>
</feature>
<sequence length="23" mass="2488">MTPPLYDHQVVGIGDLAKSPAFM</sequence>
<accession>A0A0F8YJ15</accession>
<organism evidence="1">
    <name type="scientific">marine sediment metagenome</name>
    <dbReference type="NCBI Taxonomy" id="412755"/>
    <lineage>
        <taxon>unclassified sequences</taxon>
        <taxon>metagenomes</taxon>
        <taxon>ecological metagenomes</taxon>
    </lineage>
</organism>
<comment type="caution">
    <text evidence="1">The sequence shown here is derived from an EMBL/GenBank/DDBJ whole genome shotgun (WGS) entry which is preliminary data.</text>
</comment>
<gene>
    <name evidence="1" type="ORF">LCGC14_2814210</name>
</gene>
<proteinExistence type="predicted"/>
<reference evidence="1" key="1">
    <citation type="journal article" date="2015" name="Nature">
        <title>Complex archaea that bridge the gap between prokaryotes and eukaryotes.</title>
        <authorList>
            <person name="Spang A."/>
            <person name="Saw J.H."/>
            <person name="Jorgensen S.L."/>
            <person name="Zaremba-Niedzwiedzka K."/>
            <person name="Martijn J."/>
            <person name="Lind A.E."/>
            <person name="van Eijk R."/>
            <person name="Schleper C."/>
            <person name="Guy L."/>
            <person name="Ettema T.J."/>
        </authorList>
    </citation>
    <scope>NUCLEOTIDE SEQUENCE</scope>
</reference>
<dbReference type="EMBL" id="LAZR01053157">
    <property type="protein sequence ID" value="KKK81368.1"/>
    <property type="molecule type" value="Genomic_DNA"/>
</dbReference>
<name>A0A0F8YJ15_9ZZZZ</name>